<reference evidence="2 3" key="1">
    <citation type="submission" date="2021-02" db="EMBL/GenBank/DDBJ databases">
        <title>FDA dAtabase for Regulatory Grade micrObial Sequences (FDA-ARGOS): Supporting development and validation of Infectious Disease Dx tests.</title>
        <authorList>
            <person name="Minogue T."/>
            <person name="Wolcott M."/>
            <person name="Wasieloski L."/>
            <person name="Aguilar W."/>
            <person name="Moore D."/>
            <person name="Jaissle J."/>
            <person name="Tallon L."/>
            <person name="Sadzewicz L."/>
            <person name="Zhao X."/>
            <person name="Boylan J."/>
            <person name="Ott S."/>
            <person name="Bowen H."/>
            <person name="Vavikolanu K."/>
            <person name="Mehta A."/>
            <person name="Aluvathingal J."/>
            <person name="Nadendla S."/>
            <person name="Yan Y."/>
            <person name="Sichtig H."/>
        </authorList>
    </citation>
    <scope>NUCLEOTIDE SEQUENCE [LARGE SCALE GENOMIC DNA]</scope>
    <source>
        <strain evidence="2 3">FDAARGOS_1272</strain>
    </source>
</reference>
<keyword evidence="1" id="KW-0472">Membrane</keyword>
<evidence type="ECO:0000256" key="1">
    <source>
        <dbReference type="SAM" id="Phobius"/>
    </source>
</evidence>
<dbReference type="AlphaFoldDB" id="A0A892I764"/>
<feature type="transmembrane region" description="Helical" evidence="1">
    <location>
        <begin position="20"/>
        <end position="36"/>
    </location>
</feature>
<sequence length="51" mass="5767">MKNLKQRIRVLRDKDPTPLVRACAVLLMAALLYLLWPSAEIACLALESAMR</sequence>
<keyword evidence="3" id="KW-1185">Reference proteome</keyword>
<dbReference type="GeneID" id="93130800"/>
<keyword evidence="1" id="KW-1133">Transmembrane helix</keyword>
<organism evidence="2 3">
    <name type="scientific">Burkholderia dolosa</name>
    <dbReference type="NCBI Taxonomy" id="152500"/>
    <lineage>
        <taxon>Bacteria</taxon>
        <taxon>Pseudomonadati</taxon>
        <taxon>Pseudomonadota</taxon>
        <taxon>Betaproteobacteria</taxon>
        <taxon>Burkholderiales</taxon>
        <taxon>Burkholderiaceae</taxon>
        <taxon>Burkholderia</taxon>
        <taxon>Burkholderia cepacia complex</taxon>
    </lineage>
</organism>
<dbReference type="RefSeq" id="WP_165802984.1">
    <property type="nucleotide sequence ID" value="NZ_CABVPR010000021.1"/>
</dbReference>
<keyword evidence="1" id="KW-0812">Transmembrane</keyword>
<dbReference type="EMBL" id="CP069484">
    <property type="protein sequence ID" value="QRO81123.1"/>
    <property type="molecule type" value="Genomic_DNA"/>
</dbReference>
<dbReference type="Proteomes" id="UP000625568">
    <property type="component" value="Chromosome 3"/>
</dbReference>
<gene>
    <name evidence="2" type="ORF">I6K02_25445</name>
</gene>
<evidence type="ECO:0000313" key="2">
    <source>
        <dbReference type="EMBL" id="QRO81123.1"/>
    </source>
</evidence>
<name>A0A892I764_9BURK</name>
<evidence type="ECO:0000313" key="3">
    <source>
        <dbReference type="Proteomes" id="UP000625568"/>
    </source>
</evidence>
<accession>A0A892I764</accession>
<proteinExistence type="predicted"/>
<protein>
    <submittedName>
        <fullName evidence="2">Uncharacterized protein</fullName>
    </submittedName>
</protein>